<sequence length="68" mass="7544">MDAGTASRAIFSMGVSIRYGDHNLIELIPEGAFTYCDVNTMVGHMLRHGFTFKQEVLSSILDRLVPGR</sequence>
<proteinExistence type="predicted"/>
<organism evidence="1 2">
    <name type="scientific">Anaplasma phagocytophilum str. CRT53-1</name>
    <dbReference type="NCBI Taxonomy" id="1359157"/>
    <lineage>
        <taxon>Bacteria</taxon>
        <taxon>Pseudomonadati</taxon>
        <taxon>Pseudomonadota</taxon>
        <taxon>Alphaproteobacteria</taxon>
        <taxon>Rickettsiales</taxon>
        <taxon>Anaplasmataceae</taxon>
        <taxon>Anaplasma</taxon>
        <taxon>phagocytophilum group</taxon>
    </lineage>
</organism>
<comment type="caution">
    <text evidence="1">The sequence shown here is derived from an EMBL/GenBank/DDBJ whole genome shotgun (WGS) entry which is preliminary data.</text>
</comment>
<dbReference type="AlphaFoldDB" id="A0A0F3PLQ2"/>
<dbReference type="EMBL" id="LAOD01000039">
    <property type="protein sequence ID" value="KJV80109.1"/>
    <property type="molecule type" value="Genomic_DNA"/>
</dbReference>
<accession>A0A0F3PLQ2</accession>
<dbReference type="Proteomes" id="UP000033722">
    <property type="component" value="Unassembled WGS sequence"/>
</dbReference>
<dbReference type="RefSeq" id="WP_052689191.1">
    <property type="nucleotide sequence ID" value="NZ_LAOD01000039.1"/>
</dbReference>
<reference evidence="1 2" key="1">
    <citation type="submission" date="2015-01" db="EMBL/GenBank/DDBJ databases">
        <title>Genome Sequencing of Rickettsiales.</title>
        <authorList>
            <person name="Daugherty S.C."/>
            <person name="Su Q."/>
            <person name="Abolude K."/>
            <person name="Beier-Sexton M."/>
            <person name="Carlyon J.A."/>
            <person name="Carter R."/>
            <person name="Day N.P."/>
            <person name="Dumler S.J."/>
            <person name="Dyachenko V."/>
            <person name="Godinez A."/>
            <person name="Kurtti T.J."/>
            <person name="Lichay M."/>
            <person name="Mullins K.E."/>
            <person name="Ott S."/>
            <person name="Pappas-Brown V."/>
            <person name="Paris D.H."/>
            <person name="Patel P."/>
            <person name="Richards A.L."/>
            <person name="Sadzewicz L."/>
            <person name="Sears K."/>
            <person name="Seidman D."/>
            <person name="Sengamalay N."/>
            <person name="Stenos J."/>
            <person name="Tallon L.J."/>
            <person name="Vincent G."/>
            <person name="Fraser C.M."/>
            <person name="Munderloh U."/>
            <person name="Dunning-Hotopp J.C."/>
        </authorList>
    </citation>
    <scope>NUCLEOTIDE SEQUENCE [LARGE SCALE GENOMIC DNA]</scope>
    <source>
        <strain evidence="1 2">CRT53-1</strain>
    </source>
</reference>
<evidence type="ECO:0000313" key="2">
    <source>
        <dbReference type="Proteomes" id="UP000033722"/>
    </source>
</evidence>
<protein>
    <submittedName>
        <fullName evidence="1">Uncharacterized protein</fullName>
    </submittedName>
</protein>
<evidence type="ECO:0000313" key="1">
    <source>
        <dbReference type="EMBL" id="KJV80109.1"/>
    </source>
</evidence>
<name>A0A0F3PLQ2_ANAPH</name>
<gene>
    <name evidence="1" type="ORF">APHCRT_1598</name>
</gene>
<dbReference type="PATRIC" id="fig|1359157.3.peg.1504"/>